<gene>
    <name evidence="1" type="ORF">NE863_33760</name>
    <name evidence="2" type="ORF">P4B07_29060</name>
</gene>
<name>A0A9Q9DD68_ENSAD</name>
<sequence length="87" mass="9524">MSGDNSPIVSEEEIALYDAIERAIANVRAALVEIDRAWVRITAERPNPTAAAFGALDRADEMLTVARADLARARASLMAYPRTRPLQ</sequence>
<reference evidence="2 4" key="2">
    <citation type="submission" date="2023-03" db="EMBL/GenBank/DDBJ databases">
        <title>Comparative genome and transcriptome analysis combination mining strategies for increasing vitamin B12 production of Ensifer adhaerens strain.</title>
        <authorList>
            <person name="Yongheng L."/>
        </authorList>
    </citation>
    <scope>NUCLEOTIDE SEQUENCE [LARGE SCALE GENOMIC DNA]</scope>
    <source>
        <strain evidence="2 4">Casida A-T305</strain>
        <plasmid evidence="2 4">unnamedB</plasmid>
    </source>
</reference>
<dbReference type="AlphaFoldDB" id="A0A9Q9DD68"/>
<dbReference type="EMBL" id="CP098809">
    <property type="protein sequence ID" value="USJ27413.1"/>
    <property type="molecule type" value="Genomic_DNA"/>
</dbReference>
<organism evidence="1 3">
    <name type="scientific">Ensifer adhaerens</name>
    <name type="common">Sinorhizobium morelense</name>
    <dbReference type="NCBI Taxonomy" id="106592"/>
    <lineage>
        <taxon>Bacteria</taxon>
        <taxon>Pseudomonadati</taxon>
        <taxon>Pseudomonadota</taxon>
        <taxon>Alphaproteobacteria</taxon>
        <taxon>Hyphomicrobiales</taxon>
        <taxon>Rhizobiaceae</taxon>
        <taxon>Sinorhizobium/Ensifer group</taxon>
        <taxon>Ensifer</taxon>
    </lineage>
</organism>
<evidence type="ECO:0000313" key="2">
    <source>
        <dbReference type="EMBL" id="WFP95118.1"/>
    </source>
</evidence>
<proteinExistence type="predicted"/>
<dbReference type="KEGG" id="eah:FA04_28645"/>
<reference evidence="1" key="1">
    <citation type="submission" date="2022-06" db="EMBL/GenBank/DDBJ databases">
        <title>Physiological and biochemical characterization and genomic elucidation of a strain of the genus Ensifer adhaerens M8 that combines arsenic oxidation and chromium reduction.</title>
        <authorList>
            <person name="Li X."/>
            <person name="Yu c."/>
        </authorList>
    </citation>
    <scope>NUCLEOTIDE SEQUENCE</scope>
    <source>
        <strain evidence="1">M8</strain>
        <plasmid evidence="1">pB</plasmid>
    </source>
</reference>
<dbReference type="Proteomes" id="UP001055460">
    <property type="component" value="Plasmid pB"/>
</dbReference>
<evidence type="ECO:0000313" key="1">
    <source>
        <dbReference type="EMBL" id="USJ27413.1"/>
    </source>
</evidence>
<evidence type="ECO:0000313" key="4">
    <source>
        <dbReference type="Proteomes" id="UP001214094"/>
    </source>
</evidence>
<evidence type="ECO:0000313" key="3">
    <source>
        <dbReference type="Proteomes" id="UP001055460"/>
    </source>
</evidence>
<keyword evidence="1" id="KW-0614">Plasmid</keyword>
<geneLocation type="plasmid" evidence="1 3">
    <name>pB</name>
</geneLocation>
<dbReference type="RefSeq" id="WP_034803523.1">
    <property type="nucleotide sequence ID" value="NZ_CAXURO020000003.1"/>
</dbReference>
<keyword evidence="4" id="KW-1185">Reference proteome</keyword>
<dbReference type="GeneID" id="29522509"/>
<dbReference type="OrthoDB" id="8421675at2"/>
<protein>
    <submittedName>
        <fullName evidence="1">Uncharacterized protein</fullName>
    </submittedName>
</protein>
<dbReference type="EMBL" id="CP121310">
    <property type="protein sequence ID" value="WFP95118.1"/>
    <property type="molecule type" value="Genomic_DNA"/>
</dbReference>
<dbReference type="Proteomes" id="UP001214094">
    <property type="component" value="Plasmid unnamedB"/>
</dbReference>
<geneLocation type="plasmid" evidence="2 4">
    <name>unnamedB</name>
</geneLocation>
<accession>A0A9Q9DD68</accession>